<dbReference type="InterPro" id="IPR029058">
    <property type="entry name" value="AB_hydrolase_fold"/>
</dbReference>
<evidence type="ECO:0000256" key="1">
    <source>
        <dbReference type="ARBA" id="ARBA00022801"/>
    </source>
</evidence>
<dbReference type="GO" id="GO:0016020">
    <property type="term" value="C:membrane"/>
    <property type="evidence" value="ECO:0007669"/>
    <property type="project" value="TreeGrafter"/>
</dbReference>
<dbReference type="GO" id="GO:0016787">
    <property type="term" value="F:hydrolase activity"/>
    <property type="evidence" value="ECO:0007669"/>
    <property type="project" value="UniProtKB-KW"/>
</dbReference>
<gene>
    <name evidence="3" type="ORF">D1B33_13130</name>
</gene>
<feature type="domain" description="AB hydrolase-1" evidence="2">
    <location>
        <begin position="11"/>
        <end position="224"/>
    </location>
</feature>
<dbReference type="PANTHER" id="PTHR43798:SF31">
    <property type="entry name" value="AB HYDROLASE SUPERFAMILY PROTEIN YCLE"/>
    <property type="match status" value="1"/>
</dbReference>
<evidence type="ECO:0000313" key="4">
    <source>
        <dbReference type="Proteomes" id="UP000265692"/>
    </source>
</evidence>
<dbReference type="PANTHER" id="PTHR43798">
    <property type="entry name" value="MONOACYLGLYCEROL LIPASE"/>
    <property type="match status" value="1"/>
</dbReference>
<dbReference type="Gene3D" id="3.40.50.1820">
    <property type="entry name" value="alpha/beta hydrolase"/>
    <property type="match status" value="1"/>
</dbReference>
<dbReference type="Pfam" id="PF00561">
    <property type="entry name" value="Abhydrolase_1"/>
    <property type="match status" value="1"/>
</dbReference>
<accession>A0A396S5I8</accession>
<dbReference type="InterPro" id="IPR050266">
    <property type="entry name" value="AB_hydrolase_sf"/>
</dbReference>
<dbReference type="InterPro" id="IPR000073">
    <property type="entry name" value="AB_hydrolase_1"/>
</dbReference>
<dbReference type="Proteomes" id="UP000265692">
    <property type="component" value="Unassembled WGS sequence"/>
</dbReference>
<sequence length="253" mass="28730">MFYEIKGKGIPIVFIHPPLLTSANFRYQMEHLSKKYQVITFDIRGHGGSSPSMEPITFPLIAQDILALIDHLKINKIFLCGYSAGGNIALDFLQRYSERAFGGIVISALSEEKDFYLKLRLKAAKALSNPTTMNILSSMVSKSNSESKSSFDQIRKTSRQGTAQNIKQYYDYTLNGNFGKELRSIEAPVLLLYGAKNTTFHKHAYELHAHLANSELIFLESAKHQIPTKEPQKLHDAIHKFIQSYKRENPFMI</sequence>
<keyword evidence="1 3" id="KW-0378">Hydrolase</keyword>
<protein>
    <submittedName>
        <fullName evidence="3">Alpha/beta hydrolase</fullName>
    </submittedName>
</protein>
<dbReference type="OrthoDB" id="6191536at2"/>
<dbReference type="AlphaFoldDB" id="A0A396S5I8"/>
<organism evidence="3 4">
    <name type="scientific">Ureibacillus yapensis</name>
    <dbReference type="NCBI Taxonomy" id="2304605"/>
    <lineage>
        <taxon>Bacteria</taxon>
        <taxon>Bacillati</taxon>
        <taxon>Bacillota</taxon>
        <taxon>Bacilli</taxon>
        <taxon>Bacillales</taxon>
        <taxon>Caryophanaceae</taxon>
        <taxon>Ureibacillus</taxon>
    </lineage>
</organism>
<dbReference type="EMBL" id="QWEI01000007">
    <property type="protein sequence ID" value="RHW35042.1"/>
    <property type="molecule type" value="Genomic_DNA"/>
</dbReference>
<reference evidence="3 4" key="1">
    <citation type="submission" date="2018-08" db="EMBL/GenBank/DDBJ databases">
        <title>Lysinibacillus sp. YLB-03 draft genome sequence.</title>
        <authorList>
            <person name="Yu L."/>
        </authorList>
    </citation>
    <scope>NUCLEOTIDE SEQUENCE [LARGE SCALE GENOMIC DNA]</scope>
    <source>
        <strain evidence="3 4">YLB-03</strain>
    </source>
</reference>
<name>A0A396S5I8_9BACL</name>
<evidence type="ECO:0000259" key="2">
    <source>
        <dbReference type="Pfam" id="PF00561"/>
    </source>
</evidence>
<comment type="caution">
    <text evidence="3">The sequence shown here is derived from an EMBL/GenBank/DDBJ whole genome shotgun (WGS) entry which is preliminary data.</text>
</comment>
<dbReference type="SUPFAM" id="SSF53474">
    <property type="entry name" value="alpha/beta-Hydrolases"/>
    <property type="match status" value="1"/>
</dbReference>
<dbReference type="RefSeq" id="WP_118876916.1">
    <property type="nucleotide sequence ID" value="NZ_QWEI01000007.1"/>
</dbReference>
<keyword evidence="4" id="KW-1185">Reference proteome</keyword>
<proteinExistence type="predicted"/>
<evidence type="ECO:0000313" key="3">
    <source>
        <dbReference type="EMBL" id="RHW35042.1"/>
    </source>
</evidence>